<keyword evidence="2" id="KW-0472">Membrane</keyword>
<evidence type="ECO:0000313" key="4">
    <source>
        <dbReference type="EMBL" id="CAE6451012.1"/>
    </source>
</evidence>
<dbReference type="InterPro" id="IPR045338">
    <property type="entry name" value="DUF6535"/>
</dbReference>
<reference evidence="4" key="1">
    <citation type="submission" date="2021-01" db="EMBL/GenBank/DDBJ databases">
        <authorList>
            <person name="Kaushik A."/>
        </authorList>
    </citation>
    <scope>NUCLEOTIDE SEQUENCE</scope>
    <source>
        <strain evidence="4">AG4-R118</strain>
    </source>
</reference>
<dbReference type="Proteomes" id="UP000663888">
    <property type="component" value="Unassembled WGS sequence"/>
</dbReference>
<protein>
    <recommendedName>
        <fullName evidence="3">DUF6535 domain-containing protein</fullName>
    </recommendedName>
</protein>
<evidence type="ECO:0000313" key="5">
    <source>
        <dbReference type="Proteomes" id="UP000663888"/>
    </source>
</evidence>
<dbReference type="Pfam" id="PF20153">
    <property type="entry name" value="DUF6535"/>
    <property type="match status" value="1"/>
</dbReference>
<accession>A0A8H3B8R5</accession>
<evidence type="ECO:0000259" key="3">
    <source>
        <dbReference type="Pfam" id="PF20153"/>
    </source>
</evidence>
<feature type="region of interest" description="Disordered" evidence="1">
    <location>
        <begin position="1"/>
        <end position="35"/>
    </location>
</feature>
<comment type="caution">
    <text evidence="4">The sequence shown here is derived from an EMBL/GenBank/DDBJ whole genome shotgun (WGS) entry which is preliminary data.</text>
</comment>
<feature type="domain" description="DUF6535" evidence="3">
    <location>
        <begin position="91"/>
        <end position="271"/>
    </location>
</feature>
<proteinExistence type="predicted"/>
<keyword evidence="2" id="KW-1133">Transmembrane helix</keyword>
<gene>
    <name evidence="4" type="ORF">RDB_LOCUS69305</name>
</gene>
<dbReference type="EMBL" id="CAJMWX010001040">
    <property type="protein sequence ID" value="CAE6451012.1"/>
    <property type="molecule type" value="Genomic_DNA"/>
</dbReference>
<feature type="transmembrane region" description="Helical" evidence="2">
    <location>
        <begin position="247"/>
        <end position="271"/>
    </location>
</feature>
<evidence type="ECO:0000256" key="1">
    <source>
        <dbReference type="SAM" id="MobiDB-lite"/>
    </source>
</evidence>
<feature type="transmembrane region" description="Helical" evidence="2">
    <location>
        <begin position="277"/>
        <end position="302"/>
    </location>
</feature>
<name>A0A8H3B8R5_9AGAM</name>
<sequence length="978" mass="109844">MSIILPRNLSTIHTGHKPHSTAVPPPGAWFPPECEPDIGDGDAPCILNKEADLNPQTEEDRRNMRPSAFDPYASLGFDEYGTELGKEARVWKVYVKETDKWDAELVDGWNKSLDVTLIFAALFSAISTAFIIESTGALQDDPTDVTAQTLLQMYQALYAIANNSAPPQGTLLDTTEATGFTPSRTMVIVNILWYLSLALSIATSFLAILAKDWCHSFMANRSGHPCIQARRRQRKWTMIEQWKMQELIAMLPLLIHIALLLFAVGLCVYIWDMNRTVAIPVICVTSAAVFFYAGSTLAAAVLDSFPYTTIVSRILGSELLRFLYTILEAVGAYLLLVPLKFFLRIIDRAGDQRKGPEIGFIRSWLRSLNVRGDVFRDWFRSRPWTISCSEAPSQDTVTSQALSWIIKYCEVPQAVDIALQAIAGANERLPRKPLEECKASSALSQHLASSSLYKGEKTNEQRISLYLRALSYLGSEDSSQHIGDVEVVLWDLQAENEMRVSALLTDGEFAPNDHNLAALRIDNMATSQCLSLLKENKQYDTALLNSVLLLLQQHANQSHPLHPAARLSLFNAAILLNACTPIHVAPAELAGLCIKSFCYRYTLDLLTDDLHLELRFIINALLQRRPIIPDHSSSASSVISAHALRVFRVFLTLQSVSRETLERFVWFGALEIVSDPSLYILEPAERDIYEQTLEHAQNKTTSIMDSLPWPADHNRTPDSAERIAFPIIQSLHQVYTTASVGAPSGGVYMFVVECMLCVWSDRMDRDCWSIMSTLHFPKPSVQLITYMERRSIMQVLHKHIEVSYDAMKFFAAAQLWVLFALYIDPPPLDTDSPMAPEVDMRKLQALLEQSPLLKGNILNIGQAKEELELQIEELVEEVKWEEGPPTIYALRVLECVLQSRGYSSSDPRWIKINNELVDTPAMLRGLGSFTPLPMRQPYNYIPPSELNEKHVSISVDHEEKIEIHGSKNEGIDLTSVQI</sequence>
<organism evidence="4 5">
    <name type="scientific">Rhizoctonia solani</name>
    <dbReference type="NCBI Taxonomy" id="456999"/>
    <lineage>
        <taxon>Eukaryota</taxon>
        <taxon>Fungi</taxon>
        <taxon>Dikarya</taxon>
        <taxon>Basidiomycota</taxon>
        <taxon>Agaricomycotina</taxon>
        <taxon>Agaricomycetes</taxon>
        <taxon>Cantharellales</taxon>
        <taxon>Ceratobasidiaceae</taxon>
        <taxon>Rhizoctonia</taxon>
    </lineage>
</organism>
<feature type="transmembrane region" description="Helical" evidence="2">
    <location>
        <begin position="191"/>
        <end position="210"/>
    </location>
</feature>
<evidence type="ECO:0000256" key="2">
    <source>
        <dbReference type="SAM" id="Phobius"/>
    </source>
</evidence>
<dbReference type="AlphaFoldDB" id="A0A8H3B8R5"/>
<keyword evidence="2" id="KW-0812">Transmembrane</keyword>